<accession>A0A9P7BNH9</accession>
<gene>
    <name evidence="2" type="ORF">G6F64_010336</name>
</gene>
<sequence>MAEQLPNCTNNALSSRKGEVSQAEARPVLAETVKDAKRFVFFVWYQTRCGSRQPQTTTSQRSTSSRWDQ</sequence>
<dbReference type="OrthoDB" id="2260665at2759"/>
<organism evidence="2 3">
    <name type="scientific">Rhizopus oryzae</name>
    <name type="common">Mucormycosis agent</name>
    <name type="synonym">Rhizopus arrhizus var. delemar</name>
    <dbReference type="NCBI Taxonomy" id="64495"/>
    <lineage>
        <taxon>Eukaryota</taxon>
        <taxon>Fungi</taxon>
        <taxon>Fungi incertae sedis</taxon>
        <taxon>Mucoromycota</taxon>
        <taxon>Mucoromycotina</taxon>
        <taxon>Mucoromycetes</taxon>
        <taxon>Mucorales</taxon>
        <taxon>Mucorineae</taxon>
        <taxon>Rhizopodaceae</taxon>
        <taxon>Rhizopus</taxon>
    </lineage>
</organism>
<feature type="compositionally biased region" description="Low complexity" evidence="1">
    <location>
        <begin position="51"/>
        <end position="69"/>
    </location>
</feature>
<reference evidence="2" key="1">
    <citation type="journal article" date="2020" name="Microb. Genom.">
        <title>Genetic diversity of clinical and environmental Mucorales isolates obtained from an investigation of mucormycosis cases among solid organ transplant recipients.</title>
        <authorList>
            <person name="Nguyen M.H."/>
            <person name="Kaul D."/>
            <person name="Muto C."/>
            <person name="Cheng S.J."/>
            <person name="Richter R.A."/>
            <person name="Bruno V.M."/>
            <person name="Liu G."/>
            <person name="Beyhan S."/>
            <person name="Sundermann A.J."/>
            <person name="Mounaud S."/>
            <person name="Pasculle A.W."/>
            <person name="Nierman W.C."/>
            <person name="Driscoll E."/>
            <person name="Cumbie R."/>
            <person name="Clancy C.J."/>
            <person name="Dupont C.L."/>
        </authorList>
    </citation>
    <scope>NUCLEOTIDE SEQUENCE</scope>
    <source>
        <strain evidence="2">GL11</strain>
    </source>
</reference>
<feature type="compositionally biased region" description="Polar residues" evidence="1">
    <location>
        <begin position="1"/>
        <end position="14"/>
    </location>
</feature>
<evidence type="ECO:0000313" key="2">
    <source>
        <dbReference type="EMBL" id="KAG1303131.1"/>
    </source>
</evidence>
<comment type="caution">
    <text evidence="2">The sequence shown here is derived from an EMBL/GenBank/DDBJ whole genome shotgun (WGS) entry which is preliminary data.</text>
</comment>
<evidence type="ECO:0000256" key="1">
    <source>
        <dbReference type="SAM" id="MobiDB-lite"/>
    </source>
</evidence>
<dbReference type="Proteomes" id="UP000716291">
    <property type="component" value="Unassembled WGS sequence"/>
</dbReference>
<evidence type="ECO:0000313" key="3">
    <source>
        <dbReference type="Proteomes" id="UP000716291"/>
    </source>
</evidence>
<keyword evidence="3" id="KW-1185">Reference proteome</keyword>
<feature type="region of interest" description="Disordered" evidence="1">
    <location>
        <begin position="50"/>
        <end position="69"/>
    </location>
</feature>
<dbReference type="AlphaFoldDB" id="A0A9P7BNH9"/>
<feature type="region of interest" description="Disordered" evidence="1">
    <location>
        <begin position="1"/>
        <end position="25"/>
    </location>
</feature>
<proteinExistence type="predicted"/>
<dbReference type="EMBL" id="JAANQT010002113">
    <property type="protein sequence ID" value="KAG1303131.1"/>
    <property type="molecule type" value="Genomic_DNA"/>
</dbReference>
<protein>
    <submittedName>
        <fullName evidence="2">Uncharacterized protein</fullName>
    </submittedName>
</protein>
<name>A0A9P7BNH9_RHIOR</name>